<organism evidence="2 3">
    <name type="scientific">Oryzias javanicus</name>
    <name type="common">Javanese ricefish</name>
    <name type="synonym">Aplocheilus javanicus</name>
    <dbReference type="NCBI Taxonomy" id="123683"/>
    <lineage>
        <taxon>Eukaryota</taxon>
        <taxon>Metazoa</taxon>
        <taxon>Chordata</taxon>
        <taxon>Craniata</taxon>
        <taxon>Vertebrata</taxon>
        <taxon>Euteleostomi</taxon>
        <taxon>Actinopterygii</taxon>
        <taxon>Neopterygii</taxon>
        <taxon>Teleostei</taxon>
        <taxon>Neoteleostei</taxon>
        <taxon>Acanthomorphata</taxon>
        <taxon>Ovalentaria</taxon>
        <taxon>Atherinomorphae</taxon>
        <taxon>Beloniformes</taxon>
        <taxon>Adrianichthyidae</taxon>
        <taxon>Oryziinae</taxon>
        <taxon>Oryzias</taxon>
    </lineage>
</organism>
<proteinExistence type="predicted"/>
<sequence>MKTQIPSWACSSSPSEKDLVSSSSTLQRRKGRFPVLPRGGFWSDTQMQVHGLPVTWMLAAPDGAGRAVSFFLLIM</sequence>
<reference evidence="2 3" key="1">
    <citation type="submission" date="2018-11" db="EMBL/GenBank/DDBJ databases">
        <authorList>
            <person name="Lopez-Roques C."/>
            <person name="Donnadieu C."/>
            <person name="Bouchez O."/>
            <person name="Klopp C."/>
            <person name="Cabau C."/>
            <person name="Zahm M."/>
        </authorList>
    </citation>
    <scope>NUCLEOTIDE SEQUENCE [LARGE SCALE GENOMIC DNA]</scope>
    <source>
        <strain evidence="2">RS831</strain>
        <tissue evidence="2">Whole body</tissue>
    </source>
</reference>
<name>A0A437CD89_ORYJA</name>
<gene>
    <name evidence="2" type="ORF">OJAV_G00179850</name>
</gene>
<dbReference type="EMBL" id="CM012454">
    <property type="protein sequence ID" value="RVE60331.1"/>
    <property type="molecule type" value="Genomic_DNA"/>
</dbReference>
<evidence type="ECO:0000256" key="1">
    <source>
        <dbReference type="SAM" id="MobiDB-lite"/>
    </source>
</evidence>
<dbReference type="AlphaFoldDB" id="A0A437CD89"/>
<accession>A0A437CD89</accession>
<reference evidence="2 3" key="2">
    <citation type="submission" date="2019-01" db="EMBL/GenBank/DDBJ databases">
        <title>A chromosome length genome reference of the Java medaka (oryzias javanicus).</title>
        <authorList>
            <person name="Herpin A."/>
            <person name="Takehana Y."/>
            <person name="Naruse K."/>
            <person name="Ansai S."/>
            <person name="Kawaguchi M."/>
        </authorList>
    </citation>
    <scope>NUCLEOTIDE SEQUENCE [LARGE SCALE GENOMIC DNA]</scope>
    <source>
        <strain evidence="2">RS831</strain>
        <tissue evidence="2">Whole body</tissue>
    </source>
</reference>
<evidence type="ECO:0000313" key="2">
    <source>
        <dbReference type="EMBL" id="RVE60331.1"/>
    </source>
</evidence>
<evidence type="ECO:0000313" key="3">
    <source>
        <dbReference type="Proteomes" id="UP000283210"/>
    </source>
</evidence>
<keyword evidence="3" id="KW-1185">Reference proteome</keyword>
<feature type="region of interest" description="Disordered" evidence="1">
    <location>
        <begin position="1"/>
        <end position="27"/>
    </location>
</feature>
<protein>
    <submittedName>
        <fullName evidence="2">Uncharacterized protein</fullName>
    </submittedName>
</protein>
<dbReference type="Proteomes" id="UP000283210">
    <property type="component" value="Chromosome 18"/>
</dbReference>
<feature type="compositionally biased region" description="Polar residues" evidence="1">
    <location>
        <begin position="1"/>
        <end position="26"/>
    </location>
</feature>